<reference evidence="2 3" key="1">
    <citation type="submission" date="2024-04" db="EMBL/GenBank/DDBJ databases">
        <authorList>
            <person name="Rising A."/>
            <person name="Reimegard J."/>
            <person name="Sonavane S."/>
            <person name="Akerstrom W."/>
            <person name="Nylinder S."/>
            <person name="Hedman E."/>
            <person name="Kallberg Y."/>
        </authorList>
    </citation>
    <scope>NUCLEOTIDE SEQUENCE [LARGE SCALE GENOMIC DNA]</scope>
</reference>
<keyword evidence="3" id="KW-1185">Reference proteome</keyword>
<dbReference type="EMBL" id="CAXIEN010000037">
    <property type="protein sequence ID" value="CAL1268954.1"/>
    <property type="molecule type" value="Genomic_DNA"/>
</dbReference>
<gene>
    <name evidence="2" type="ORF">LARSCL_LOCUS4474</name>
</gene>
<dbReference type="AlphaFoldDB" id="A0AAV1ZCX4"/>
<proteinExistence type="predicted"/>
<evidence type="ECO:0000313" key="3">
    <source>
        <dbReference type="Proteomes" id="UP001497382"/>
    </source>
</evidence>
<sequence>LYLLARVLDVRLTSEKGEWADLLWLLTFSASVTLVLLLVNWKPFEVL</sequence>
<keyword evidence="1" id="KW-1133">Transmembrane helix</keyword>
<comment type="caution">
    <text evidence="2">The sequence shown here is derived from an EMBL/GenBank/DDBJ whole genome shotgun (WGS) entry which is preliminary data.</text>
</comment>
<keyword evidence="1" id="KW-0812">Transmembrane</keyword>
<evidence type="ECO:0000256" key="1">
    <source>
        <dbReference type="SAM" id="Phobius"/>
    </source>
</evidence>
<dbReference type="Proteomes" id="UP001497382">
    <property type="component" value="Unassembled WGS sequence"/>
</dbReference>
<name>A0AAV1ZCX4_9ARAC</name>
<keyword evidence="1" id="KW-0472">Membrane</keyword>
<evidence type="ECO:0000313" key="2">
    <source>
        <dbReference type="EMBL" id="CAL1268954.1"/>
    </source>
</evidence>
<feature type="non-terminal residue" evidence="2">
    <location>
        <position position="1"/>
    </location>
</feature>
<protein>
    <submittedName>
        <fullName evidence="2">Uncharacterized protein</fullName>
    </submittedName>
</protein>
<feature type="transmembrane region" description="Helical" evidence="1">
    <location>
        <begin position="22"/>
        <end position="41"/>
    </location>
</feature>
<organism evidence="2 3">
    <name type="scientific">Larinioides sclopetarius</name>
    <dbReference type="NCBI Taxonomy" id="280406"/>
    <lineage>
        <taxon>Eukaryota</taxon>
        <taxon>Metazoa</taxon>
        <taxon>Ecdysozoa</taxon>
        <taxon>Arthropoda</taxon>
        <taxon>Chelicerata</taxon>
        <taxon>Arachnida</taxon>
        <taxon>Araneae</taxon>
        <taxon>Araneomorphae</taxon>
        <taxon>Entelegynae</taxon>
        <taxon>Araneoidea</taxon>
        <taxon>Araneidae</taxon>
        <taxon>Larinioides</taxon>
    </lineage>
</organism>
<accession>A0AAV1ZCX4</accession>